<dbReference type="InterPro" id="IPR001387">
    <property type="entry name" value="Cro/C1-type_HTH"/>
</dbReference>
<feature type="domain" description="HTH cro/C1-type" evidence="2">
    <location>
        <begin position="1"/>
        <end position="46"/>
    </location>
</feature>
<dbReference type="Gene3D" id="1.10.260.40">
    <property type="entry name" value="lambda repressor-like DNA-binding domains"/>
    <property type="match status" value="1"/>
</dbReference>
<dbReference type="PANTHER" id="PTHR43236:SF1">
    <property type="entry name" value="BLL7220 PROTEIN"/>
    <property type="match status" value="1"/>
</dbReference>
<evidence type="ECO:0000256" key="1">
    <source>
        <dbReference type="ARBA" id="ARBA00007227"/>
    </source>
</evidence>
<dbReference type="SUPFAM" id="SSF47413">
    <property type="entry name" value="lambda repressor-like DNA-binding domains"/>
    <property type="match status" value="1"/>
</dbReference>
<protein>
    <recommendedName>
        <fullName evidence="2">HTH cro/C1-type domain-containing protein</fullName>
    </recommendedName>
</protein>
<evidence type="ECO:0000313" key="4">
    <source>
        <dbReference type="Proteomes" id="UP000317648"/>
    </source>
</evidence>
<sequence length="337" mass="38532">MTQAELANRMGRPINKINEVIQGKRQITADTALELELALGLPASFWINLEKNHQLTLARLTQKKRLDRESAHLASFPVKEMCRLGWLNKINDNAEQAHELLSFFGVTSFSMIKNVKSLAPAWRKSRTKRACEYALASWLQRGIRESHEIETKDFDPTGLKSRIHELRALTVQDPDIFEQTIKTTCAQYGVAVVFVPHLPKSYVSGAAYRLYDKVVIQLSLRYRWADIFWFNFFHELGHVLLHLTKRKSVFVDDKDFTVESEGLEVEANDFAAGTLIPSDDFESLVTRAYSRADVVKSFADEIGIASGIVVGRLHHEGLLPRNRLVNLRCQYTWRSDE</sequence>
<evidence type="ECO:0000313" key="3">
    <source>
        <dbReference type="EMBL" id="QDU98797.1"/>
    </source>
</evidence>
<comment type="similarity">
    <text evidence="1">Belongs to the short-chain fatty acyl-CoA assimilation regulator (ScfR) family.</text>
</comment>
<dbReference type="InterPro" id="IPR052345">
    <property type="entry name" value="Rad_response_metalloprotease"/>
</dbReference>
<dbReference type="KEGG" id="lcre:Pla8534_66710"/>
<name>A0A518E3X8_9BACT</name>
<dbReference type="Pfam" id="PF06114">
    <property type="entry name" value="Peptidase_M78"/>
    <property type="match status" value="1"/>
</dbReference>
<dbReference type="Gene3D" id="1.10.10.2910">
    <property type="match status" value="1"/>
</dbReference>
<gene>
    <name evidence="3" type="ORF">Pla8534_66710</name>
</gene>
<reference evidence="3 4" key="1">
    <citation type="submission" date="2019-02" db="EMBL/GenBank/DDBJ databases">
        <title>Deep-cultivation of Planctomycetes and their phenomic and genomic characterization uncovers novel biology.</title>
        <authorList>
            <person name="Wiegand S."/>
            <person name="Jogler M."/>
            <person name="Boedeker C."/>
            <person name="Pinto D."/>
            <person name="Vollmers J."/>
            <person name="Rivas-Marin E."/>
            <person name="Kohn T."/>
            <person name="Peeters S.H."/>
            <person name="Heuer A."/>
            <person name="Rast P."/>
            <person name="Oberbeckmann S."/>
            <person name="Bunk B."/>
            <person name="Jeske O."/>
            <person name="Meyerdierks A."/>
            <person name="Storesund J.E."/>
            <person name="Kallscheuer N."/>
            <person name="Luecker S."/>
            <person name="Lage O.M."/>
            <person name="Pohl T."/>
            <person name="Merkel B.J."/>
            <person name="Hornburger P."/>
            <person name="Mueller R.-W."/>
            <person name="Bruemmer F."/>
            <person name="Labrenz M."/>
            <person name="Spormann A.M."/>
            <person name="Op den Camp H."/>
            <person name="Overmann J."/>
            <person name="Amann R."/>
            <person name="Jetten M.S.M."/>
            <person name="Mascher T."/>
            <person name="Medema M.H."/>
            <person name="Devos D.P."/>
            <person name="Kaster A.-K."/>
            <person name="Ovreas L."/>
            <person name="Rohde M."/>
            <person name="Galperin M.Y."/>
            <person name="Jogler C."/>
        </authorList>
    </citation>
    <scope>NUCLEOTIDE SEQUENCE [LARGE SCALE GENOMIC DNA]</scope>
    <source>
        <strain evidence="3 4">Pla85_3_4</strain>
    </source>
</reference>
<organism evidence="3 4">
    <name type="scientific">Lignipirellula cremea</name>
    <dbReference type="NCBI Taxonomy" id="2528010"/>
    <lineage>
        <taxon>Bacteria</taxon>
        <taxon>Pseudomonadati</taxon>
        <taxon>Planctomycetota</taxon>
        <taxon>Planctomycetia</taxon>
        <taxon>Pirellulales</taxon>
        <taxon>Pirellulaceae</taxon>
        <taxon>Lignipirellula</taxon>
    </lineage>
</organism>
<dbReference type="AlphaFoldDB" id="A0A518E3X8"/>
<dbReference type="PANTHER" id="PTHR43236">
    <property type="entry name" value="ANTITOXIN HIGA1"/>
    <property type="match status" value="1"/>
</dbReference>
<keyword evidence="4" id="KW-1185">Reference proteome</keyword>
<dbReference type="InterPro" id="IPR010982">
    <property type="entry name" value="Lambda_DNA-bd_dom_sf"/>
</dbReference>
<evidence type="ECO:0000259" key="2">
    <source>
        <dbReference type="PROSITE" id="PS50943"/>
    </source>
</evidence>
<dbReference type="PROSITE" id="PS50943">
    <property type="entry name" value="HTH_CROC1"/>
    <property type="match status" value="1"/>
</dbReference>
<dbReference type="Proteomes" id="UP000317648">
    <property type="component" value="Chromosome"/>
</dbReference>
<dbReference type="GO" id="GO:0003677">
    <property type="term" value="F:DNA binding"/>
    <property type="evidence" value="ECO:0007669"/>
    <property type="project" value="InterPro"/>
</dbReference>
<accession>A0A518E3X8</accession>
<proteinExistence type="inferred from homology"/>
<dbReference type="EMBL" id="CP036433">
    <property type="protein sequence ID" value="QDU98797.1"/>
    <property type="molecule type" value="Genomic_DNA"/>
</dbReference>
<dbReference type="InterPro" id="IPR010359">
    <property type="entry name" value="IrrE_HExxH"/>
</dbReference>